<feature type="transmembrane region" description="Helical" evidence="7">
    <location>
        <begin position="71"/>
        <end position="96"/>
    </location>
</feature>
<feature type="transmembrane region" description="Helical" evidence="7">
    <location>
        <begin position="141"/>
        <end position="164"/>
    </location>
</feature>
<dbReference type="GO" id="GO:0005886">
    <property type="term" value="C:plasma membrane"/>
    <property type="evidence" value="ECO:0007669"/>
    <property type="project" value="UniProtKB-SubCell"/>
</dbReference>
<evidence type="ECO:0000259" key="8">
    <source>
        <dbReference type="PROSITE" id="PS50928"/>
    </source>
</evidence>
<dbReference type="PANTHER" id="PTHR32243:SF24">
    <property type="entry name" value="DIACETYLCHITOBIOSE UPTAKE SYSTEM PERMEASE PROTEIN NGCG"/>
    <property type="match status" value="1"/>
</dbReference>
<feature type="transmembrane region" description="Helical" evidence="7">
    <location>
        <begin position="108"/>
        <end position="129"/>
    </location>
</feature>
<keyword evidence="4 7" id="KW-0812">Transmembrane</keyword>
<accession>A0A1V4SHQ0</accession>
<dbReference type="Gene3D" id="1.10.3720.10">
    <property type="entry name" value="MetI-like"/>
    <property type="match status" value="1"/>
</dbReference>
<dbReference type="OrthoDB" id="9793448at2"/>
<keyword evidence="3" id="KW-1003">Cell membrane</keyword>
<organism evidence="9 10">
    <name type="scientific">Ruminiclostridium hungatei</name>
    <name type="common">Clostridium hungatei</name>
    <dbReference type="NCBI Taxonomy" id="48256"/>
    <lineage>
        <taxon>Bacteria</taxon>
        <taxon>Bacillati</taxon>
        <taxon>Bacillota</taxon>
        <taxon>Clostridia</taxon>
        <taxon>Eubacteriales</taxon>
        <taxon>Oscillospiraceae</taxon>
        <taxon>Ruminiclostridium</taxon>
    </lineage>
</organism>
<dbReference type="Pfam" id="PF00528">
    <property type="entry name" value="BPD_transp_1"/>
    <property type="match status" value="1"/>
</dbReference>
<evidence type="ECO:0000256" key="5">
    <source>
        <dbReference type="ARBA" id="ARBA00022989"/>
    </source>
</evidence>
<feature type="transmembrane region" description="Helical" evidence="7">
    <location>
        <begin position="243"/>
        <end position="264"/>
    </location>
</feature>
<dbReference type="InterPro" id="IPR035906">
    <property type="entry name" value="MetI-like_sf"/>
</dbReference>
<reference evidence="9 10" key="1">
    <citation type="submission" date="2017-03" db="EMBL/GenBank/DDBJ databases">
        <title>Genome sequence of Clostridium hungatei DSM 14427.</title>
        <authorList>
            <person name="Poehlein A."/>
            <person name="Daniel R."/>
        </authorList>
    </citation>
    <scope>NUCLEOTIDE SEQUENCE [LARGE SCALE GENOMIC DNA]</scope>
    <source>
        <strain evidence="9 10">DSM 14427</strain>
    </source>
</reference>
<keyword evidence="2 7" id="KW-0813">Transport</keyword>
<evidence type="ECO:0000256" key="4">
    <source>
        <dbReference type="ARBA" id="ARBA00022692"/>
    </source>
</evidence>
<evidence type="ECO:0000256" key="6">
    <source>
        <dbReference type="ARBA" id="ARBA00023136"/>
    </source>
</evidence>
<dbReference type="PROSITE" id="PS50928">
    <property type="entry name" value="ABC_TM1"/>
    <property type="match status" value="1"/>
</dbReference>
<dbReference type="CDD" id="cd06261">
    <property type="entry name" value="TM_PBP2"/>
    <property type="match status" value="1"/>
</dbReference>
<dbReference type="SUPFAM" id="SSF161098">
    <property type="entry name" value="MetI-like"/>
    <property type="match status" value="1"/>
</dbReference>
<proteinExistence type="inferred from homology"/>
<feature type="transmembrane region" description="Helical" evidence="7">
    <location>
        <begin position="7"/>
        <end position="34"/>
    </location>
</feature>
<comment type="caution">
    <text evidence="9">The sequence shown here is derived from an EMBL/GenBank/DDBJ whole genome shotgun (WGS) entry which is preliminary data.</text>
</comment>
<feature type="transmembrane region" description="Helical" evidence="7">
    <location>
        <begin position="185"/>
        <end position="207"/>
    </location>
</feature>
<comment type="subcellular location">
    <subcellularLocation>
        <location evidence="1 7">Cell membrane</location>
        <topology evidence="1 7">Multi-pass membrane protein</topology>
    </subcellularLocation>
</comment>
<keyword evidence="6 7" id="KW-0472">Membrane</keyword>
<keyword evidence="5 7" id="KW-1133">Transmembrane helix</keyword>
<evidence type="ECO:0000313" key="10">
    <source>
        <dbReference type="Proteomes" id="UP000191554"/>
    </source>
</evidence>
<protein>
    <submittedName>
        <fullName evidence="9">L-arabinose transport system permease protein AraQ</fullName>
    </submittedName>
</protein>
<dbReference type="EMBL" id="MZGX01000024">
    <property type="protein sequence ID" value="OPX42777.1"/>
    <property type="molecule type" value="Genomic_DNA"/>
</dbReference>
<dbReference type="STRING" id="48256.CLHUN_32610"/>
<evidence type="ECO:0000313" key="9">
    <source>
        <dbReference type="EMBL" id="OPX42777.1"/>
    </source>
</evidence>
<dbReference type="InterPro" id="IPR050901">
    <property type="entry name" value="BP-dep_ABC_trans_perm"/>
</dbReference>
<dbReference type="GO" id="GO:0055085">
    <property type="term" value="P:transmembrane transport"/>
    <property type="evidence" value="ECO:0007669"/>
    <property type="project" value="InterPro"/>
</dbReference>
<gene>
    <name evidence="9" type="primary">araQ_9</name>
    <name evidence="9" type="ORF">CLHUN_32610</name>
</gene>
<evidence type="ECO:0000256" key="7">
    <source>
        <dbReference type="RuleBase" id="RU363032"/>
    </source>
</evidence>
<dbReference type="AlphaFoldDB" id="A0A1V4SHQ0"/>
<name>A0A1V4SHQ0_RUMHU</name>
<sequence>MARKKKFSFAAIVAIIFAVIWMLVATFPFLFMAFTSFKQRNELFQSPTIFSLPKSLYLDNYKEILTGNFLIYFRNSVLVCAIGLILLLAASAMASYVFSRLKFKINKIVFAIVIACMAIPIHATLIPVFLLTKEVQLYDNIIGLLGPYIAFNIPVSVFILTGFMKGIPVELEQAADVDGAGKVRTFLEIILPLSMPGLATLAIYNGINMWNEFVYAFVLTSSVKSRTLPLAIWEYQGQYGIDIPMVMTILTLSALPMIIAFVVFQEKLIKGMMAGAVKG</sequence>
<comment type="similarity">
    <text evidence="7">Belongs to the binding-protein-dependent transport system permease family.</text>
</comment>
<feature type="domain" description="ABC transmembrane type-1" evidence="8">
    <location>
        <begin position="73"/>
        <end position="264"/>
    </location>
</feature>
<evidence type="ECO:0000256" key="1">
    <source>
        <dbReference type="ARBA" id="ARBA00004651"/>
    </source>
</evidence>
<keyword evidence="10" id="KW-1185">Reference proteome</keyword>
<evidence type="ECO:0000256" key="3">
    <source>
        <dbReference type="ARBA" id="ARBA00022475"/>
    </source>
</evidence>
<evidence type="ECO:0000256" key="2">
    <source>
        <dbReference type="ARBA" id="ARBA00022448"/>
    </source>
</evidence>
<dbReference type="Proteomes" id="UP000191554">
    <property type="component" value="Unassembled WGS sequence"/>
</dbReference>
<dbReference type="PANTHER" id="PTHR32243">
    <property type="entry name" value="MALTOSE TRANSPORT SYSTEM PERMEASE-RELATED"/>
    <property type="match status" value="1"/>
</dbReference>
<dbReference type="InterPro" id="IPR000515">
    <property type="entry name" value="MetI-like"/>
</dbReference>
<dbReference type="RefSeq" id="WP_080065700.1">
    <property type="nucleotide sequence ID" value="NZ_MZGX01000024.1"/>
</dbReference>